<evidence type="ECO:0000313" key="3">
    <source>
        <dbReference type="Proteomes" id="UP000266673"/>
    </source>
</evidence>
<keyword evidence="3" id="KW-1185">Reference proteome</keyword>
<proteinExistence type="predicted"/>
<feature type="coiled-coil region" evidence="1">
    <location>
        <begin position="57"/>
        <end position="145"/>
    </location>
</feature>
<reference evidence="2 3" key="1">
    <citation type="submission" date="2018-06" db="EMBL/GenBank/DDBJ databases">
        <title>Comparative genomics reveals the genomic features of Rhizophagus irregularis, R. cerebriforme, R. diaphanum and Gigaspora rosea, and their symbiotic lifestyle signature.</title>
        <authorList>
            <person name="Morin E."/>
            <person name="San Clemente H."/>
            <person name="Chen E.C.H."/>
            <person name="De La Providencia I."/>
            <person name="Hainaut M."/>
            <person name="Kuo A."/>
            <person name="Kohler A."/>
            <person name="Murat C."/>
            <person name="Tang N."/>
            <person name="Roy S."/>
            <person name="Loubradou J."/>
            <person name="Henrissat B."/>
            <person name="Grigoriev I.V."/>
            <person name="Corradi N."/>
            <person name="Roux C."/>
            <person name="Martin F.M."/>
        </authorList>
    </citation>
    <scope>NUCLEOTIDE SEQUENCE [LARGE SCALE GENOMIC DNA]</scope>
    <source>
        <strain evidence="2 3">DAOM 194757</strain>
    </source>
</reference>
<dbReference type="AlphaFoldDB" id="A0A397TU01"/>
<protein>
    <submittedName>
        <fullName evidence="2">Uncharacterized protein</fullName>
    </submittedName>
</protein>
<comment type="caution">
    <text evidence="2">The sequence shown here is derived from an EMBL/GenBank/DDBJ whole genome shotgun (WGS) entry which is preliminary data.</text>
</comment>
<evidence type="ECO:0000256" key="1">
    <source>
        <dbReference type="SAM" id="Coils"/>
    </source>
</evidence>
<dbReference type="EMBL" id="QKWP01003487">
    <property type="protein sequence ID" value="RIB00901.1"/>
    <property type="molecule type" value="Genomic_DNA"/>
</dbReference>
<gene>
    <name evidence="2" type="ORF">C2G38_2232502</name>
</gene>
<evidence type="ECO:0000313" key="2">
    <source>
        <dbReference type="EMBL" id="RIB00901.1"/>
    </source>
</evidence>
<dbReference type="OrthoDB" id="2443326at2759"/>
<sequence length="368" mass="43372">MPREALIKNLERKLSSGKCDLGKVTIQYLTETEKLLSRQLRRKDITENDYKFRTIEINCIKNTIEDLQIKVTNLQDELNELKKENNYLRSEMNQLSHNFSSIQLNENKKGDELINRKEHERKNALKKIREIIEAYKRKYEQVTIEAGPSKIVKIIETKSTFVKLEIPEILAGIANNLSPRDILNFLRVNRLEARLLYSYKKCLHCNEEITDPVIIYELKIKICRQCIVDALISREEFEKTLLPEDANPTYKEAIIKAINSVDFMQLQGLYLSFDLRYDSSLSRVLFFLKKDIVMFAKELYQIPADNLAYNWLQEKVNIVNQYQKHILMFKHPLINNNNIEMILSRASFYIPSEYRLSDNLNSIFSSFK</sequence>
<dbReference type="Proteomes" id="UP000266673">
    <property type="component" value="Unassembled WGS sequence"/>
</dbReference>
<accession>A0A397TU01</accession>
<name>A0A397TU01_9GLOM</name>
<keyword evidence="1" id="KW-0175">Coiled coil</keyword>
<organism evidence="2 3">
    <name type="scientific">Gigaspora rosea</name>
    <dbReference type="NCBI Taxonomy" id="44941"/>
    <lineage>
        <taxon>Eukaryota</taxon>
        <taxon>Fungi</taxon>
        <taxon>Fungi incertae sedis</taxon>
        <taxon>Mucoromycota</taxon>
        <taxon>Glomeromycotina</taxon>
        <taxon>Glomeromycetes</taxon>
        <taxon>Diversisporales</taxon>
        <taxon>Gigasporaceae</taxon>
        <taxon>Gigaspora</taxon>
    </lineage>
</organism>